<accession>A0A4C1UTQ6</accession>
<comment type="caution">
    <text evidence="1">The sequence shown here is derived from an EMBL/GenBank/DDBJ whole genome shotgun (WGS) entry which is preliminary data.</text>
</comment>
<dbReference type="AlphaFoldDB" id="A0A4C1UTQ6"/>
<gene>
    <name evidence="1" type="ORF">EVAR_20203_1</name>
</gene>
<protein>
    <submittedName>
        <fullName evidence="1">Uncharacterized protein</fullName>
    </submittedName>
</protein>
<evidence type="ECO:0000313" key="1">
    <source>
        <dbReference type="EMBL" id="GBP29873.1"/>
    </source>
</evidence>
<organism evidence="1 2">
    <name type="scientific">Eumeta variegata</name>
    <name type="common">Bagworm moth</name>
    <name type="synonym">Eumeta japonica</name>
    <dbReference type="NCBI Taxonomy" id="151549"/>
    <lineage>
        <taxon>Eukaryota</taxon>
        <taxon>Metazoa</taxon>
        <taxon>Ecdysozoa</taxon>
        <taxon>Arthropoda</taxon>
        <taxon>Hexapoda</taxon>
        <taxon>Insecta</taxon>
        <taxon>Pterygota</taxon>
        <taxon>Neoptera</taxon>
        <taxon>Endopterygota</taxon>
        <taxon>Lepidoptera</taxon>
        <taxon>Glossata</taxon>
        <taxon>Ditrysia</taxon>
        <taxon>Tineoidea</taxon>
        <taxon>Psychidae</taxon>
        <taxon>Oiketicinae</taxon>
        <taxon>Eumeta</taxon>
    </lineage>
</organism>
<sequence length="104" mass="12082">MVDYKDKAFYMDRLKGLELKFSSLTRCRLAVKAYAAMSMSATDGFRCYPRHESSGLIGIDLETHRKVKFGQLRCVREKYPVLSGPNISVPEDFVFRLTRARRQR</sequence>
<dbReference type="EMBL" id="BGZK01000225">
    <property type="protein sequence ID" value="GBP29873.1"/>
    <property type="molecule type" value="Genomic_DNA"/>
</dbReference>
<evidence type="ECO:0000313" key="2">
    <source>
        <dbReference type="Proteomes" id="UP000299102"/>
    </source>
</evidence>
<dbReference type="Proteomes" id="UP000299102">
    <property type="component" value="Unassembled WGS sequence"/>
</dbReference>
<proteinExistence type="predicted"/>
<name>A0A4C1UTQ6_EUMVA</name>
<keyword evidence="2" id="KW-1185">Reference proteome</keyword>
<reference evidence="1 2" key="1">
    <citation type="journal article" date="2019" name="Commun. Biol.">
        <title>The bagworm genome reveals a unique fibroin gene that provides high tensile strength.</title>
        <authorList>
            <person name="Kono N."/>
            <person name="Nakamura H."/>
            <person name="Ohtoshi R."/>
            <person name="Tomita M."/>
            <person name="Numata K."/>
            <person name="Arakawa K."/>
        </authorList>
    </citation>
    <scope>NUCLEOTIDE SEQUENCE [LARGE SCALE GENOMIC DNA]</scope>
</reference>